<comment type="caution">
    <text evidence="1">The sequence shown here is derived from an EMBL/GenBank/DDBJ whole genome shotgun (WGS) entry which is preliminary data.</text>
</comment>
<proteinExistence type="predicted"/>
<evidence type="ECO:0000313" key="1">
    <source>
        <dbReference type="EMBL" id="KAE8240155.1"/>
    </source>
</evidence>
<reference evidence="1" key="2">
    <citation type="journal article" date="2019" name="IMA Fungus">
        <title>Genome sequencing and comparison of five Tilletia species to identify candidate genes for the detection of regulated species infecting wheat.</title>
        <authorList>
            <person name="Nguyen H.D.T."/>
            <person name="Sultana T."/>
            <person name="Kesanakurti P."/>
            <person name="Hambleton S."/>
        </authorList>
    </citation>
    <scope>NUCLEOTIDE SEQUENCE</scope>
    <source>
        <strain evidence="1">DAOMC 236416</strain>
    </source>
</reference>
<keyword evidence="2" id="KW-1185">Reference proteome</keyword>
<accession>A0A177TUS9</accession>
<sequence length="115" mass="12889">MSFNAGVFQSGVMQETKDAAKADAGGHATRELAKDFLTERVARRSGHRRVNELLKASKLPKAKNEKFKTEIEVLKNRKGKHDQLVIPRCIPEWIIKALSYFKLTNLNSGSGRVPI</sequence>
<protein>
    <submittedName>
        <fullName evidence="1">Uncharacterized protein</fullName>
    </submittedName>
</protein>
<gene>
    <name evidence="1" type="ORF">A4X13_0g7920</name>
</gene>
<dbReference type="EMBL" id="LWDF02001147">
    <property type="protein sequence ID" value="KAE8240155.1"/>
    <property type="molecule type" value="Genomic_DNA"/>
</dbReference>
<dbReference type="AlphaFoldDB" id="A0A177TUS9"/>
<evidence type="ECO:0000313" key="2">
    <source>
        <dbReference type="Proteomes" id="UP000077521"/>
    </source>
</evidence>
<dbReference type="Proteomes" id="UP000077521">
    <property type="component" value="Unassembled WGS sequence"/>
</dbReference>
<reference evidence="1" key="1">
    <citation type="submission" date="2016-04" db="EMBL/GenBank/DDBJ databases">
        <authorList>
            <person name="Nguyen H.D."/>
            <person name="Samba Siva P."/>
            <person name="Cullis J."/>
            <person name="Levesque C.A."/>
            <person name="Hambleton S."/>
        </authorList>
    </citation>
    <scope>NUCLEOTIDE SEQUENCE</scope>
    <source>
        <strain evidence="1">DAOMC 236416</strain>
    </source>
</reference>
<name>A0A177TUS9_9BASI</name>
<organism evidence="1 2">
    <name type="scientific">Tilletia indica</name>
    <dbReference type="NCBI Taxonomy" id="43049"/>
    <lineage>
        <taxon>Eukaryota</taxon>
        <taxon>Fungi</taxon>
        <taxon>Dikarya</taxon>
        <taxon>Basidiomycota</taxon>
        <taxon>Ustilaginomycotina</taxon>
        <taxon>Exobasidiomycetes</taxon>
        <taxon>Tilletiales</taxon>
        <taxon>Tilletiaceae</taxon>
        <taxon>Tilletia</taxon>
    </lineage>
</organism>